<keyword evidence="1" id="KW-0436">Ligase</keyword>
<dbReference type="InterPro" id="IPR029062">
    <property type="entry name" value="Class_I_gatase-like"/>
</dbReference>
<reference evidence="1 2" key="1">
    <citation type="submission" date="2018-12" db="EMBL/GenBank/DDBJ databases">
        <authorList>
            <consortium name="Pathogen Informatics"/>
        </authorList>
    </citation>
    <scope>NUCLEOTIDE SEQUENCE [LARGE SCALE GENOMIC DNA]</scope>
    <source>
        <strain evidence="1 2">NCTC8272</strain>
    </source>
</reference>
<dbReference type="EMBL" id="LR134149">
    <property type="protein sequence ID" value="VEA31209.1"/>
    <property type="molecule type" value="Genomic_DNA"/>
</dbReference>
<name>A0A3S4F1L3_SALET</name>
<dbReference type="Proteomes" id="UP000277214">
    <property type="component" value="Chromosome 1"/>
</dbReference>
<dbReference type="Gene3D" id="3.40.50.880">
    <property type="match status" value="1"/>
</dbReference>
<evidence type="ECO:0000313" key="2">
    <source>
        <dbReference type="Proteomes" id="UP000277214"/>
    </source>
</evidence>
<dbReference type="GO" id="GO:0016740">
    <property type="term" value="F:transferase activity"/>
    <property type="evidence" value="ECO:0007669"/>
    <property type="project" value="UniProtKB-KW"/>
</dbReference>
<keyword evidence="1" id="KW-0808">Transferase</keyword>
<organism evidence="1 2">
    <name type="scientific">Salmonella enterica I</name>
    <dbReference type="NCBI Taxonomy" id="59201"/>
    <lineage>
        <taxon>Bacteria</taxon>
        <taxon>Pseudomonadati</taxon>
        <taxon>Pseudomonadota</taxon>
        <taxon>Gammaproteobacteria</taxon>
        <taxon>Enterobacterales</taxon>
        <taxon>Enterobacteriaceae</taxon>
        <taxon>Salmonella</taxon>
    </lineage>
</organism>
<dbReference type="EC" id="6.3.5.2" evidence="1"/>
<protein>
    <submittedName>
        <fullName evidence="1">Glutamine amidotransferase</fullName>
        <ecNumber evidence="1">6.3.5.2</ecNumber>
    </submittedName>
</protein>
<keyword evidence="1" id="KW-0315">Glutamine amidotransferase</keyword>
<gene>
    <name evidence="1" type="ORF">NCTC8272_00328</name>
</gene>
<evidence type="ECO:0000313" key="1">
    <source>
        <dbReference type="EMBL" id="VEA31209.1"/>
    </source>
</evidence>
<dbReference type="SUPFAM" id="SSF52317">
    <property type="entry name" value="Class I glutamine amidotransferase-like"/>
    <property type="match status" value="1"/>
</dbReference>
<dbReference type="AlphaFoldDB" id="A0A3S4F1L3"/>
<sequence length="77" mass="8530">MPGLTDQATVLAESAGCPRQIVQYGNFVYGFQCHMEFTVEAVEGLIQHSQQELADAPREAFYPLGRRDARMGLPADE</sequence>
<proteinExistence type="predicted"/>
<accession>A0A3S4F1L3</accession>
<dbReference type="GO" id="GO:0003922">
    <property type="term" value="F:GMP synthase (glutamine-hydrolyzing) activity"/>
    <property type="evidence" value="ECO:0007669"/>
    <property type="project" value="UniProtKB-EC"/>
</dbReference>